<proteinExistence type="predicted"/>
<name>A0A430S1U0_THESC</name>
<sequence length="94" mass="10150">MDPEGVAVLVRAYFLDRGEGPGLEGPVRVPMQDPRAEGVATRLNRLGHQAFAGAYRAEPVQRTCLLTHGDLSGAKALAERLRVEEVQGVALEEL</sequence>
<dbReference type="RefSeq" id="WP_126212801.1">
    <property type="nucleotide sequence ID" value="NZ_PELW01000049.1"/>
</dbReference>
<protein>
    <submittedName>
        <fullName evidence="1">Uncharacterized protein</fullName>
    </submittedName>
</protein>
<dbReference type="EMBL" id="PELW01000049">
    <property type="protein sequence ID" value="RTH27634.1"/>
    <property type="molecule type" value="Genomic_DNA"/>
</dbReference>
<accession>A0A430S1U0</accession>
<comment type="caution">
    <text evidence="1">The sequence shown here is derived from an EMBL/GenBank/DDBJ whole genome shotgun (WGS) entry which is preliminary data.</text>
</comment>
<gene>
    <name evidence="1" type="ORF">CSW40_02510</name>
</gene>
<dbReference type="AlphaFoldDB" id="A0A430S1U0"/>
<dbReference type="Proteomes" id="UP000286712">
    <property type="component" value="Unassembled WGS sequence"/>
</dbReference>
<reference evidence="1 2" key="1">
    <citation type="journal article" date="2019" name="Extremophiles">
        <title>Biogeography of thermophiles and predominance of Thermus scotoductus in domestic water heaters.</title>
        <authorList>
            <person name="Wilpiszeski R.L."/>
            <person name="Zhang Z."/>
            <person name="House C.H."/>
        </authorList>
    </citation>
    <scope>NUCLEOTIDE SEQUENCE [LARGE SCALE GENOMIC DNA]</scope>
    <source>
        <strain evidence="1 2">27_S27</strain>
    </source>
</reference>
<evidence type="ECO:0000313" key="1">
    <source>
        <dbReference type="EMBL" id="RTH27634.1"/>
    </source>
</evidence>
<organism evidence="1 2">
    <name type="scientific">Thermus scotoductus</name>
    <dbReference type="NCBI Taxonomy" id="37636"/>
    <lineage>
        <taxon>Bacteria</taxon>
        <taxon>Thermotogati</taxon>
        <taxon>Deinococcota</taxon>
        <taxon>Deinococci</taxon>
        <taxon>Thermales</taxon>
        <taxon>Thermaceae</taxon>
        <taxon>Thermus</taxon>
    </lineage>
</organism>
<evidence type="ECO:0000313" key="2">
    <source>
        <dbReference type="Proteomes" id="UP000286712"/>
    </source>
</evidence>